<sequence length="575" mass="64757">MPFSLLPISFLLILTLLHPPLSAANFHKTSIFRSQETSSAAANPTTYFEVTKPISLPKTKPCSYLALKHDFAVTYGKPPVLAAYKPPSSNCPSSHHNFSKIVLEFTATSKGRQFDRIFGVWLGGVEILRSCTAEPRKTGIIWTVKKDITRYRSLLLRETEQTLAVYLGNVVNSKYTGVYHVNVTFHFYPSDENSNHEDDNAAEADLILPISRNLLLNDGLWFEIENSTHVEKKEFKIPRNAYRAVLEVYVSFHEKDEFWFGNYPNEYISMNNLSAEGYPGNGPFREVIVQLDDLLVGAIWPFTVIYTGGLNPFLWRPITGIGSFDLPTYNIEVTPFLGRILDGKNHTFAFSVTNALNVWYVNANLHLWLDKESERTKGKVLRHRISPLSSSIVSNFSGFDGVYTINVSRSIVSSGWVRSSRGLVETKSSQELEYTNSMVLGNHANLQILDQAIKFKGSVGSKGVSTRLFRKFRVFVYGDSVNKGNGTQVYKANVTLGFNEKIQKRSGFKSFTSRLKNWQNGNGYMLLKNGELADGLGSTRQDYRYSDGKSCYFRSVGSSNYTILHDKESNSCKIP</sequence>
<gene>
    <name evidence="3" type="ORF">CASFOL_024453</name>
</gene>
<dbReference type="Proteomes" id="UP001632038">
    <property type="component" value="Unassembled WGS sequence"/>
</dbReference>
<accession>A0ABD3CPI4</accession>
<evidence type="ECO:0000313" key="4">
    <source>
        <dbReference type="Proteomes" id="UP001632038"/>
    </source>
</evidence>
<dbReference type="AlphaFoldDB" id="A0ABD3CPI4"/>
<protein>
    <submittedName>
        <fullName evidence="3">Peptide-N4-(N-acetyl-beta-glucosaminyl)asparagine amidase A</fullName>
    </submittedName>
</protein>
<dbReference type="Pfam" id="PF25156">
    <property type="entry name" value="PNGase_A_C"/>
    <property type="match status" value="1"/>
</dbReference>
<keyword evidence="1" id="KW-0732">Signal</keyword>
<evidence type="ECO:0000256" key="1">
    <source>
        <dbReference type="SAM" id="SignalP"/>
    </source>
</evidence>
<feature type="signal peptide" evidence="1">
    <location>
        <begin position="1"/>
        <end position="23"/>
    </location>
</feature>
<name>A0ABD3CPI4_9LAMI</name>
<proteinExistence type="predicted"/>
<feature type="domain" description="Peptide N-acetyl-beta-D-glucosaminyl asparaginase amidase A N-terminal" evidence="2">
    <location>
        <begin position="59"/>
        <end position="381"/>
    </location>
</feature>
<feature type="chain" id="PRO_5044828652" evidence="1">
    <location>
        <begin position="24"/>
        <end position="575"/>
    </location>
</feature>
<evidence type="ECO:0000313" key="3">
    <source>
        <dbReference type="EMBL" id="KAL3631469.1"/>
    </source>
</evidence>
<dbReference type="InterPro" id="IPR021102">
    <property type="entry name" value="PNGase_A"/>
</dbReference>
<evidence type="ECO:0000259" key="2">
    <source>
        <dbReference type="Pfam" id="PF12222"/>
    </source>
</evidence>
<dbReference type="EMBL" id="JAVIJP010000032">
    <property type="protein sequence ID" value="KAL3631469.1"/>
    <property type="molecule type" value="Genomic_DNA"/>
</dbReference>
<reference evidence="4" key="1">
    <citation type="journal article" date="2024" name="IScience">
        <title>Strigolactones Initiate the Formation of Haustorium-like Structures in Castilleja.</title>
        <authorList>
            <person name="Buerger M."/>
            <person name="Peterson D."/>
            <person name="Chory J."/>
        </authorList>
    </citation>
    <scope>NUCLEOTIDE SEQUENCE [LARGE SCALE GENOMIC DNA]</scope>
</reference>
<comment type="caution">
    <text evidence="3">The sequence shown here is derived from an EMBL/GenBank/DDBJ whole genome shotgun (WGS) entry which is preliminary data.</text>
</comment>
<dbReference type="InterPro" id="IPR056948">
    <property type="entry name" value="PNGaseA_N"/>
</dbReference>
<dbReference type="Pfam" id="PF12222">
    <property type="entry name" value="PNGaseA"/>
    <property type="match status" value="1"/>
</dbReference>
<keyword evidence="4" id="KW-1185">Reference proteome</keyword>
<organism evidence="3 4">
    <name type="scientific">Castilleja foliolosa</name>
    <dbReference type="NCBI Taxonomy" id="1961234"/>
    <lineage>
        <taxon>Eukaryota</taxon>
        <taxon>Viridiplantae</taxon>
        <taxon>Streptophyta</taxon>
        <taxon>Embryophyta</taxon>
        <taxon>Tracheophyta</taxon>
        <taxon>Spermatophyta</taxon>
        <taxon>Magnoliopsida</taxon>
        <taxon>eudicotyledons</taxon>
        <taxon>Gunneridae</taxon>
        <taxon>Pentapetalae</taxon>
        <taxon>asterids</taxon>
        <taxon>lamiids</taxon>
        <taxon>Lamiales</taxon>
        <taxon>Orobanchaceae</taxon>
        <taxon>Pedicularideae</taxon>
        <taxon>Castillejinae</taxon>
        <taxon>Castilleja</taxon>
    </lineage>
</organism>
<dbReference type="PANTHER" id="PTHR31104">
    <property type="entry name" value="PEPTIDE-N4-(N-ACETYL-BETA-GLUCOSAMINYL)ASPARAGINE AMIDASE A PROTEIN"/>
    <property type="match status" value="1"/>
</dbReference>